<evidence type="ECO:0000256" key="3">
    <source>
        <dbReference type="SAM" id="Phobius"/>
    </source>
</evidence>
<keyword evidence="3" id="KW-0472">Membrane</keyword>
<keyword evidence="1" id="KW-0547">Nucleotide-binding</keyword>
<name>A0ABU9LNB6_9BACL</name>
<dbReference type="PANTHER" id="PTHR34351">
    <property type="entry name" value="SLR1927 PROTEIN-RELATED"/>
    <property type="match status" value="1"/>
</dbReference>
<evidence type="ECO:0000256" key="2">
    <source>
        <dbReference type="ARBA" id="ARBA00023134"/>
    </source>
</evidence>
<keyword evidence="2" id="KW-0342">GTP-binding</keyword>
<dbReference type="Proteomes" id="UP001398420">
    <property type="component" value="Unassembled WGS sequence"/>
</dbReference>
<sequence>MKSRLRRITSSVTRMLLVLLLVLGSLLFATIQGGFVLWFVFFMVIPFALYSFLVFLTPIGHMTVERKVLNKRFVEGDALKVQVTLKRRSWLPILFIVVQEIEPKGAFAELQTRDLHKLLPMGFKRQVSWSYTVPKLARGRHELEGIQVQVADVLGWIQKTKYIEAKKTLIVYPKVENMSFTRRFSQEQGMLGYTSQKQPQQSTMVASIRDYVPGDRMTWLHWSSFAKTGMLYTKEFEYQQSDDVCVVLDTSKGANFEGQISFVASLMQTAHRQKEPVCFLGAGEHRFSLAEFRSENDLEQLMYYLATIEPSIYEPKKIYGHDELVRSSNALMLVTSQLDVDWIDLLKMNATRGSKPIIYVVKPNDKTTWKADPVVEYHAEKAGIQVVYVERGRFSLVGQEGRYGE</sequence>
<feature type="transmembrane region" description="Helical" evidence="3">
    <location>
        <begin position="12"/>
        <end position="31"/>
    </location>
</feature>
<gene>
    <name evidence="5" type="ORF">AAF454_13745</name>
</gene>
<dbReference type="RefSeq" id="WP_342303179.1">
    <property type="nucleotide sequence ID" value="NZ_JBCEWA010000013.1"/>
</dbReference>
<evidence type="ECO:0000256" key="1">
    <source>
        <dbReference type="ARBA" id="ARBA00022741"/>
    </source>
</evidence>
<dbReference type="InterPro" id="IPR002881">
    <property type="entry name" value="DUF58"/>
</dbReference>
<dbReference type="PANTHER" id="PTHR34351:SF2">
    <property type="entry name" value="DUF58 DOMAIN-CONTAINING PROTEIN"/>
    <property type="match status" value="1"/>
</dbReference>
<keyword evidence="6" id="KW-1185">Reference proteome</keyword>
<organism evidence="5 6">
    <name type="scientific">Kurthia gibsonii</name>
    <dbReference type="NCBI Taxonomy" id="33946"/>
    <lineage>
        <taxon>Bacteria</taxon>
        <taxon>Bacillati</taxon>
        <taxon>Bacillota</taxon>
        <taxon>Bacilli</taxon>
        <taxon>Bacillales</taxon>
        <taxon>Caryophanaceae</taxon>
        <taxon>Kurthia</taxon>
    </lineage>
</organism>
<evidence type="ECO:0000259" key="4">
    <source>
        <dbReference type="PROSITE" id="PS00300"/>
    </source>
</evidence>
<dbReference type="InterPro" id="IPR000897">
    <property type="entry name" value="SRP54_GTPase_dom"/>
</dbReference>
<dbReference type="PROSITE" id="PS00300">
    <property type="entry name" value="SRP54"/>
    <property type="match status" value="1"/>
</dbReference>
<feature type="transmembrane region" description="Helical" evidence="3">
    <location>
        <begin position="37"/>
        <end position="57"/>
    </location>
</feature>
<evidence type="ECO:0000313" key="6">
    <source>
        <dbReference type="Proteomes" id="UP001398420"/>
    </source>
</evidence>
<protein>
    <submittedName>
        <fullName evidence="5">DUF58 domain-containing protein</fullName>
    </submittedName>
</protein>
<keyword evidence="3" id="KW-0812">Transmembrane</keyword>
<keyword evidence="3" id="KW-1133">Transmembrane helix</keyword>
<evidence type="ECO:0000313" key="5">
    <source>
        <dbReference type="EMBL" id="MEL5989472.1"/>
    </source>
</evidence>
<dbReference type="EMBL" id="JBCEWA010000013">
    <property type="protein sequence ID" value="MEL5989472.1"/>
    <property type="molecule type" value="Genomic_DNA"/>
</dbReference>
<reference evidence="5 6" key="1">
    <citation type="submission" date="2024-04" db="EMBL/GenBank/DDBJ databases">
        <authorList>
            <person name="Wu Y.S."/>
            <person name="Zhang L."/>
        </authorList>
    </citation>
    <scope>NUCLEOTIDE SEQUENCE [LARGE SCALE GENOMIC DNA]</scope>
    <source>
        <strain evidence="5 6">KG-01</strain>
    </source>
</reference>
<proteinExistence type="predicted"/>
<comment type="caution">
    <text evidence="5">The sequence shown here is derived from an EMBL/GenBank/DDBJ whole genome shotgun (WGS) entry which is preliminary data.</text>
</comment>
<accession>A0ABU9LNB6</accession>
<dbReference type="Pfam" id="PF01882">
    <property type="entry name" value="DUF58"/>
    <property type="match status" value="1"/>
</dbReference>
<feature type="domain" description="SRP54-type proteins GTP-binding" evidence="4">
    <location>
        <begin position="276"/>
        <end position="289"/>
    </location>
</feature>